<keyword evidence="3 6" id="KW-0812">Transmembrane</keyword>
<dbReference type="Pfam" id="PF00892">
    <property type="entry name" value="EamA"/>
    <property type="match status" value="2"/>
</dbReference>
<keyword evidence="4 6" id="KW-1133">Transmembrane helix</keyword>
<feature type="transmembrane region" description="Helical" evidence="6">
    <location>
        <begin position="175"/>
        <end position="198"/>
    </location>
</feature>
<keyword evidence="5 6" id="KW-0472">Membrane</keyword>
<dbReference type="GO" id="GO:0005886">
    <property type="term" value="C:plasma membrane"/>
    <property type="evidence" value="ECO:0007669"/>
    <property type="project" value="UniProtKB-SubCell"/>
</dbReference>
<feature type="transmembrane region" description="Helical" evidence="6">
    <location>
        <begin position="144"/>
        <end position="163"/>
    </location>
</feature>
<feature type="domain" description="EamA" evidence="7">
    <location>
        <begin position="149"/>
        <end position="278"/>
    </location>
</feature>
<evidence type="ECO:0000256" key="5">
    <source>
        <dbReference type="ARBA" id="ARBA00023136"/>
    </source>
</evidence>
<dbReference type="AlphaFoldDB" id="A0A832MMT1"/>
<evidence type="ECO:0000256" key="1">
    <source>
        <dbReference type="ARBA" id="ARBA00004651"/>
    </source>
</evidence>
<proteinExistence type="predicted"/>
<dbReference type="InterPro" id="IPR037185">
    <property type="entry name" value="EmrE-like"/>
</dbReference>
<dbReference type="InterPro" id="IPR051258">
    <property type="entry name" value="Diverse_Substrate_Transporter"/>
</dbReference>
<dbReference type="PANTHER" id="PTHR42920:SF5">
    <property type="entry name" value="EAMA DOMAIN-CONTAINING PROTEIN"/>
    <property type="match status" value="1"/>
</dbReference>
<organism evidence="8">
    <name type="scientific">Eiseniibacteriota bacterium</name>
    <dbReference type="NCBI Taxonomy" id="2212470"/>
    <lineage>
        <taxon>Bacteria</taxon>
        <taxon>Candidatus Eiseniibacteriota</taxon>
    </lineage>
</organism>
<gene>
    <name evidence="8" type="ORF">ENR23_11855</name>
</gene>
<evidence type="ECO:0000313" key="8">
    <source>
        <dbReference type="EMBL" id="HGZ44091.1"/>
    </source>
</evidence>
<feature type="transmembrane region" description="Helical" evidence="6">
    <location>
        <begin position="120"/>
        <end position="138"/>
    </location>
</feature>
<accession>A0A832MMT1</accession>
<sequence>MVFGAAFLWGTSATLARFVFRDRAVPAIEVVELRLVFAVLVLAPIMLWRAPARMAVRREDLGYMVALGAVGVAALQGSYYYAISRLGVGLPILIQYLAPSLIVAWTLMRGGRVSARTAGPVAAAVAGTALLVGEVTPATRDATLFDWAVAFASAAFFAAYIVASKRGLARYAPETLLLWTFSCAALVWMCVTPPWVIVARGYGAELWGMFLLLGLFSTLVPFFLFNTGLRRLSPTEAGILATLEPVIAVLAAWGFLGEGLGARQWLGASLVLAASALATARAPEALPAQAERG</sequence>
<feature type="transmembrane region" description="Helical" evidence="6">
    <location>
        <begin position="204"/>
        <end position="225"/>
    </location>
</feature>
<dbReference type="EMBL" id="DSQF01000023">
    <property type="protein sequence ID" value="HGZ44091.1"/>
    <property type="molecule type" value="Genomic_DNA"/>
</dbReference>
<evidence type="ECO:0000256" key="3">
    <source>
        <dbReference type="ARBA" id="ARBA00022692"/>
    </source>
</evidence>
<dbReference type="SUPFAM" id="SSF103481">
    <property type="entry name" value="Multidrug resistance efflux transporter EmrE"/>
    <property type="match status" value="2"/>
</dbReference>
<reference evidence="8" key="1">
    <citation type="journal article" date="2020" name="mSystems">
        <title>Genome- and Community-Level Interaction Insights into Carbon Utilization and Element Cycling Functions of Hydrothermarchaeota in Hydrothermal Sediment.</title>
        <authorList>
            <person name="Zhou Z."/>
            <person name="Liu Y."/>
            <person name="Xu W."/>
            <person name="Pan J."/>
            <person name="Luo Z.H."/>
            <person name="Li M."/>
        </authorList>
    </citation>
    <scope>NUCLEOTIDE SEQUENCE [LARGE SCALE GENOMIC DNA]</scope>
    <source>
        <strain evidence="8">SpSt-381</strain>
    </source>
</reference>
<evidence type="ECO:0000256" key="6">
    <source>
        <dbReference type="SAM" id="Phobius"/>
    </source>
</evidence>
<comment type="caution">
    <text evidence="8">The sequence shown here is derived from an EMBL/GenBank/DDBJ whole genome shotgun (WGS) entry which is preliminary data.</text>
</comment>
<evidence type="ECO:0000256" key="2">
    <source>
        <dbReference type="ARBA" id="ARBA00022475"/>
    </source>
</evidence>
<feature type="transmembrane region" description="Helical" evidence="6">
    <location>
        <begin position="61"/>
        <end position="82"/>
    </location>
</feature>
<evidence type="ECO:0000256" key="4">
    <source>
        <dbReference type="ARBA" id="ARBA00022989"/>
    </source>
</evidence>
<dbReference type="PANTHER" id="PTHR42920">
    <property type="entry name" value="OS03G0707200 PROTEIN-RELATED"/>
    <property type="match status" value="1"/>
</dbReference>
<name>A0A832MMT1_UNCEI</name>
<feature type="transmembrane region" description="Helical" evidence="6">
    <location>
        <begin position="31"/>
        <end position="49"/>
    </location>
</feature>
<feature type="domain" description="EamA" evidence="7">
    <location>
        <begin position="1"/>
        <end position="132"/>
    </location>
</feature>
<protein>
    <recommendedName>
        <fullName evidence="7">EamA domain-containing protein</fullName>
    </recommendedName>
</protein>
<feature type="transmembrane region" description="Helical" evidence="6">
    <location>
        <begin position="237"/>
        <end position="256"/>
    </location>
</feature>
<feature type="transmembrane region" description="Helical" evidence="6">
    <location>
        <begin position="88"/>
        <end position="108"/>
    </location>
</feature>
<comment type="subcellular location">
    <subcellularLocation>
        <location evidence="1">Cell membrane</location>
        <topology evidence="1">Multi-pass membrane protein</topology>
    </subcellularLocation>
</comment>
<evidence type="ECO:0000259" key="7">
    <source>
        <dbReference type="Pfam" id="PF00892"/>
    </source>
</evidence>
<keyword evidence="2" id="KW-1003">Cell membrane</keyword>
<dbReference type="InterPro" id="IPR000620">
    <property type="entry name" value="EamA_dom"/>
</dbReference>